<proteinExistence type="predicted"/>
<evidence type="ECO:0000313" key="2">
    <source>
        <dbReference type="Proteomes" id="UP000323597"/>
    </source>
</evidence>
<keyword evidence="2" id="KW-1185">Reference proteome</keyword>
<evidence type="ECO:0000313" key="1">
    <source>
        <dbReference type="EMBL" id="TYJ18983.1"/>
    </source>
</evidence>
<reference evidence="1 2" key="1">
    <citation type="submission" date="2019-07" db="EMBL/GenBank/DDBJ databases">
        <title>WGS assembly of Gossypium mustelinum.</title>
        <authorList>
            <person name="Chen Z.J."/>
            <person name="Sreedasyam A."/>
            <person name="Ando A."/>
            <person name="Song Q."/>
            <person name="De L."/>
            <person name="Hulse-Kemp A."/>
            <person name="Ding M."/>
            <person name="Ye W."/>
            <person name="Kirkbride R."/>
            <person name="Jenkins J."/>
            <person name="Plott C."/>
            <person name="Lovell J."/>
            <person name="Lin Y.-M."/>
            <person name="Vaughn R."/>
            <person name="Liu B."/>
            <person name="Li W."/>
            <person name="Simpson S."/>
            <person name="Scheffler B."/>
            <person name="Saski C."/>
            <person name="Grover C."/>
            <person name="Hu G."/>
            <person name="Conover J."/>
            <person name="Carlson J."/>
            <person name="Shu S."/>
            <person name="Boston L."/>
            <person name="Williams M."/>
            <person name="Peterson D."/>
            <person name="Mcgee K."/>
            <person name="Jones D."/>
            <person name="Wendel J."/>
            <person name="Stelly D."/>
            <person name="Grimwood J."/>
            <person name="Schmutz J."/>
        </authorList>
    </citation>
    <scope>NUCLEOTIDE SEQUENCE [LARGE SCALE GENOMIC DNA]</scope>
    <source>
        <strain evidence="1">1408120.09</strain>
    </source>
</reference>
<organism evidence="1 2">
    <name type="scientific">Gossypium mustelinum</name>
    <name type="common">Cotton</name>
    <name type="synonym">Gossypium caicoense</name>
    <dbReference type="NCBI Taxonomy" id="34275"/>
    <lineage>
        <taxon>Eukaryota</taxon>
        <taxon>Viridiplantae</taxon>
        <taxon>Streptophyta</taxon>
        <taxon>Embryophyta</taxon>
        <taxon>Tracheophyta</taxon>
        <taxon>Spermatophyta</taxon>
        <taxon>Magnoliopsida</taxon>
        <taxon>eudicotyledons</taxon>
        <taxon>Gunneridae</taxon>
        <taxon>Pentapetalae</taxon>
        <taxon>rosids</taxon>
        <taxon>malvids</taxon>
        <taxon>Malvales</taxon>
        <taxon>Malvaceae</taxon>
        <taxon>Malvoideae</taxon>
        <taxon>Gossypium</taxon>
    </lineage>
</organism>
<dbReference type="EMBL" id="CM017644">
    <property type="protein sequence ID" value="TYJ18983.1"/>
    <property type="molecule type" value="Genomic_DNA"/>
</dbReference>
<protein>
    <submittedName>
        <fullName evidence="1">Uncharacterized protein</fullName>
    </submittedName>
</protein>
<dbReference type="AlphaFoldDB" id="A0A5D2XYL4"/>
<name>A0A5D2XYL4_GOSMU</name>
<sequence length="80" mass="9258">MISCRNRLAHYMHAQTSCRDTQKLIPNPPAELSSQQAYALLHRKSLLTMYKINSYPKSAQNPPKPRKMLLQCRLNQGFND</sequence>
<gene>
    <name evidence="1" type="ORF">E1A91_A09G159700v1</name>
</gene>
<accession>A0A5D2XYL4</accession>
<dbReference type="Proteomes" id="UP000323597">
    <property type="component" value="Chromosome A09"/>
</dbReference>